<protein>
    <recommendedName>
        <fullName evidence="2">Nephrocystin 3-like N-terminal domain-containing protein</fullName>
    </recommendedName>
</protein>
<reference evidence="3 4" key="1">
    <citation type="submission" date="2014-04" db="EMBL/GenBank/DDBJ databases">
        <authorList>
            <consortium name="DOE Joint Genome Institute"/>
            <person name="Kuo A."/>
            <person name="Kohler A."/>
            <person name="Jargeat P."/>
            <person name="Nagy L.G."/>
            <person name="Floudas D."/>
            <person name="Copeland A."/>
            <person name="Barry K.W."/>
            <person name="Cichocki N."/>
            <person name="Veneault-Fourrey C."/>
            <person name="LaButti K."/>
            <person name="Lindquist E.A."/>
            <person name="Lipzen A."/>
            <person name="Lundell T."/>
            <person name="Morin E."/>
            <person name="Murat C."/>
            <person name="Sun H."/>
            <person name="Tunlid A."/>
            <person name="Henrissat B."/>
            <person name="Grigoriev I.V."/>
            <person name="Hibbett D.S."/>
            <person name="Martin F."/>
            <person name="Nordberg H.P."/>
            <person name="Cantor M.N."/>
            <person name="Hua S.X."/>
        </authorList>
    </citation>
    <scope>NUCLEOTIDE SEQUENCE [LARGE SCALE GENOMIC DNA]</scope>
    <source>
        <strain evidence="3 4">Ve08.2h10</strain>
    </source>
</reference>
<organism evidence="3 4">
    <name type="scientific">Paxillus rubicundulus Ve08.2h10</name>
    <dbReference type="NCBI Taxonomy" id="930991"/>
    <lineage>
        <taxon>Eukaryota</taxon>
        <taxon>Fungi</taxon>
        <taxon>Dikarya</taxon>
        <taxon>Basidiomycota</taxon>
        <taxon>Agaricomycotina</taxon>
        <taxon>Agaricomycetes</taxon>
        <taxon>Agaricomycetidae</taxon>
        <taxon>Boletales</taxon>
        <taxon>Paxilineae</taxon>
        <taxon>Paxillaceae</taxon>
        <taxon>Paxillus</taxon>
    </lineage>
</organism>
<dbReference type="InParanoid" id="A0A0D0E4H2"/>
<feature type="domain" description="Nephrocystin 3-like N-terminal" evidence="2">
    <location>
        <begin position="18"/>
        <end position="65"/>
    </location>
</feature>
<dbReference type="AlphaFoldDB" id="A0A0D0E4H2"/>
<accession>A0A0D0E4H2</accession>
<sequence length="84" mass="9505">MEVRNPDAMKRLYRVDGEERPEPTLAQLTTTLGEIVQSFDDVYILIDAVDECDSQAELLDWMTAHRDCTSWLLADQGVSQDLCG</sequence>
<keyword evidence="4" id="KW-1185">Reference proteome</keyword>
<proteinExistence type="predicted"/>
<dbReference type="Proteomes" id="UP000054538">
    <property type="component" value="Unassembled WGS sequence"/>
</dbReference>
<evidence type="ECO:0000256" key="1">
    <source>
        <dbReference type="ARBA" id="ARBA00022737"/>
    </source>
</evidence>
<dbReference type="Pfam" id="PF24883">
    <property type="entry name" value="NPHP3_N"/>
    <property type="match status" value="1"/>
</dbReference>
<dbReference type="OrthoDB" id="2625791at2759"/>
<keyword evidence="1" id="KW-0677">Repeat</keyword>
<gene>
    <name evidence="3" type="ORF">PAXRUDRAFT_830219</name>
</gene>
<dbReference type="HOGENOM" id="CLU_2528155_0_0_1"/>
<name>A0A0D0E4H2_9AGAM</name>
<reference evidence="4" key="2">
    <citation type="submission" date="2015-01" db="EMBL/GenBank/DDBJ databases">
        <title>Evolutionary Origins and Diversification of the Mycorrhizal Mutualists.</title>
        <authorList>
            <consortium name="DOE Joint Genome Institute"/>
            <consortium name="Mycorrhizal Genomics Consortium"/>
            <person name="Kohler A."/>
            <person name="Kuo A."/>
            <person name="Nagy L.G."/>
            <person name="Floudas D."/>
            <person name="Copeland A."/>
            <person name="Barry K.W."/>
            <person name="Cichocki N."/>
            <person name="Veneault-Fourrey C."/>
            <person name="LaButti K."/>
            <person name="Lindquist E.A."/>
            <person name="Lipzen A."/>
            <person name="Lundell T."/>
            <person name="Morin E."/>
            <person name="Murat C."/>
            <person name="Riley R."/>
            <person name="Ohm R."/>
            <person name="Sun H."/>
            <person name="Tunlid A."/>
            <person name="Henrissat B."/>
            <person name="Grigoriev I.V."/>
            <person name="Hibbett D.S."/>
            <person name="Martin F."/>
        </authorList>
    </citation>
    <scope>NUCLEOTIDE SEQUENCE [LARGE SCALE GENOMIC DNA]</scope>
    <source>
        <strain evidence="4">Ve08.2h10</strain>
    </source>
</reference>
<dbReference type="EMBL" id="KN825308">
    <property type="protein sequence ID" value="KIK92155.1"/>
    <property type="molecule type" value="Genomic_DNA"/>
</dbReference>
<dbReference type="InterPro" id="IPR056884">
    <property type="entry name" value="NPHP3-like_N"/>
</dbReference>
<evidence type="ECO:0000259" key="2">
    <source>
        <dbReference type="Pfam" id="PF24883"/>
    </source>
</evidence>
<evidence type="ECO:0000313" key="4">
    <source>
        <dbReference type="Proteomes" id="UP000054538"/>
    </source>
</evidence>
<evidence type="ECO:0000313" key="3">
    <source>
        <dbReference type="EMBL" id="KIK92155.1"/>
    </source>
</evidence>